<dbReference type="InterPro" id="IPR036259">
    <property type="entry name" value="MFS_trans_sf"/>
</dbReference>
<organism evidence="6">
    <name type="scientific">marine metagenome</name>
    <dbReference type="NCBI Taxonomy" id="408172"/>
    <lineage>
        <taxon>unclassified sequences</taxon>
        <taxon>metagenomes</taxon>
        <taxon>ecological metagenomes</taxon>
    </lineage>
</organism>
<evidence type="ECO:0000256" key="4">
    <source>
        <dbReference type="SAM" id="Phobius"/>
    </source>
</evidence>
<keyword evidence="4" id="KW-0472">Membrane</keyword>
<sequence>MLLFFLGSGCSALIYEVIWYELLRQVVGASSISMAIVLTSFMGGLFLGSWGFSRLIMPRYHPLLIYAVLELGIGLFGLLILVLLPSVRLLYVSVVGYGTAGILLRAVVCLICLLPPTIMMGATLPAVARWMSASRIGISRLGFLYMANTLGAVGGTLLAGFYLLPTYDMVTATQFAATVNILVAVFAIVLAWRTLPFPVPQTLTADTGGLQPLVIELPKFIVYGAIAVSGLTALGAQVVWTRLMSLMLGATVYTFTIILAVFLTGLAVGSSIGSYFVRVNSRPALLFGWSQLALAGAVPLAAFAISQILPFWILDPISLQDPGAKFGHDLIRTGAAILPATILWGASFPLALASAAEHTDEPGRLVGSIYASNTLGAIVGALAFSLVIIPWLGTQQAQQALTLLAGISGITILIAASSRLGRISYYSATAILVSSVSFVALMVTLVSPTESRLIGFGHELYKWAWENRFDYVDEGRVSSVAVSRLPNGYRYFHVGGKIVASSEPVDMRLQRMLAHLPALLHPDPKSVLIVGFGAGVTAGSFVRYPGIERIVICEIESRVTEAAG</sequence>
<dbReference type="SUPFAM" id="SSF53335">
    <property type="entry name" value="S-adenosyl-L-methionine-dependent methyltransferases"/>
    <property type="match status" value="1"/>
</dbReference>
<protein>
    <recommendedName>
        <fullName evidence="5">PABS domain-containing protein</fullName>
    </recommendedName>
</protein>
<accession>A0A381W9J3</accession>
<dbReference type="EMBL" id="UINC01011121">
    <property type="protein sequence ID" value="SVA49219.1"/>
    <property type="molecule type" value="Genomic_DNA"/>
</dbReference>
<keyword evidence="4" id="KW-0812">Transmembrane</keyword>
<feature type="transmembrane region" description="Helical" evidence="4">
    <location>
        <begin position="252"/>
        <end position="277"/>
    </location>
</feature>
<dbReference type="PROSITE" id="PS51006">
    <property type="entry name" value="PABS_2"/>
    <property type="match status" value="1"/>
</dbReference>
<feature type="transmembrane region" description="Helical" evidence="4">
    <location>
        <begin position="170"/>
        <end position="192"/>
    </location>
</feature>
<evidence type="ECO:0000313" key="6">
    <source>
        <dbReference type="EMBL" id="SVA49219.1"/>
    </source>
</evidence>
<keyword evidence="3" id="KW-0620">Polyamine biosynthesis</keyword>
<feature type="transmembrane region" description="Helical" evidence="4">
    <location>
        <begin position="143"/>
        <end position="164"/>
    </location>
</feature>
<feature type="non-terminal residue" evidence="6">
    <location>
        <position position="564"/>
    </location>
</feature>
<comment type="similarity">
    <text evidence="1">Belongs to the spermidine/spermine synthase family.</text>
</comment>
<dbReference type="SUPFAM" id="SSF103473">
    <property type="entry name" value="MFS general substrate transporter"/>
    <property type="match status" value="1"/>
</dbReference>
<evidence type="ECO:0000259" key="5">
    <source>
        <dbReference type="PROSITE" id="PS51006"/>
    </source>
</evidence>
<feature type="transmembrane region" description="Helical" evidence="4">
    <location>
        <begin position="423"/>
        <end position="446"/>
    </location>
</feature>
<feature type="transmembrane region" description="Helical" evidence="4">
    <location>
        <begin position="365"/>
        <end position="391"/>
    </location>
</feature>
<proteinExistence type="inferred from homology"/>
<dbReference type="Gene3D" id="3.40.50.150">
    <property type="entry name" value="Vaccinia Virus protein VP39"/>
    <property type="match status" value="1"/>
</dbReference>
<feature type="transmembrane region" description="Helical" evidence="4">
    <location>
        <begin position="104"/>
        <end position="131"/>
    </location>
</feature>
<evidence type="ECO:0000256" key="3">
    <source>
        <dbReference type="ARBA" id="ARBA00023115"/>
    </source>
</evidence>
<feature type="transmembrane region" description="Helical" evidence="4">
    <location>
        <begin position="28"/>
        <end position="51"/>
    </location>
</feature>
<dbReference type="InterPro" id="IPR030374">
    <property type="entry name" value="PABS"/>
</dbReference>
<name>A0A381W9J3_9ZZZZ</name>
<keyword evidence="4" id="KW-1133">Transmembrane helix</keyword>
<dbReference type="InterPro" id="IPR029063">
    <property type="entry name" value="SAM-dependent_MTases_sf"/>
</dbReference>
<feature type="transmembrane region" description="Helical" evidence="4">
    <location>
        <begin position="333"/>
        <end position="353"/>
    </location>
</feature>
<dbReference type="AlphaFoldDB" id="A0A381W9J3"/>
<feature type="transmembrane region" description="Helical" evidence="4">
    <location>
        <begin position="220"/>
        <end position="240"/>
    </location>
</feature>
<feature type="transmembrane region" description="Helical" evidence="4">
    <location>
        <begin position="289"/>
        <end position="313"/>
    </location>
</feature>
<dbReference type="PANTHER" id="PTHR43317">
    <property type="entry name" value="THERMOSPERMINE SYNTHASE ACAULIS5"/>
    <property type="match status" value="1"/>
</dbReference>
<dbReference type="GO" id="GO:0016740">
    <property type="term" value="F:transferase activity"/>
    <property type="evidence" value="ECO:0007669"/>
    <property type="project" value="UniProtKB-KW"/>
</dbReference>
<reference evidence="6" key="1">
    <citation type="submission" date="2018-05" db="EMBL/GenBank/DDBJ databases">
        <authorList>
            <person name="Lanie J.A."/>
            <person name="Ng W.-L."/>
            <person name="Kazmierczak K.M."/>
            <person name="Andrzejewski T.M."/>
            <person name="Davidsen T.M."/>
            <person name="Wayne K.J."/>
            <person name="Tettelin H."/>
            <person name="Glass J.I."/>
            <person name="Rusch D."/>
            <person name="Podicherti R."/>
            <person name="Tsui H.-C.T."/>
            <person name="Winkler M.E."/>
        </authorList>
    </citation>
    <scope>NUCLEOTIDE SEQUENCE</scope>
</reference>
<evidence type="ECO:0000256" key="2">
    <source>
        <dbReference type="ARBA" id="ARBA00022679"/>
    </source>
</evidence>
<gene>
    <name evidence="6" type="ORF">METZ01_LOCUS102073</name>
</gene>
<dbReference type="Pfam" id="PF01564">
    <property type="entry name" value="Spermine_synth"/>
    <property type="match status" value="1"/>
</dbReference>
<feature type="domain" description="PABS" evidence="5">
    <location>
        <begin position="440"/>
        <end position="564"/>
    </location>
</feature>
<dbReference type="NCBIfam" id="NF037959">
    <property type="entry name" value="MFS_SpdSyn"/>
    <property type="match status" value="1"/>
</dbReference>
<evidence type="ECO:0000256" key="1">
    <source>
        <dbReference type="ARBA" id="ARBA00007867"/>
    </source>
</evidence>
<feature type="transmembrane region" description="Helical" evidence="4">
    <location>
        <begin position="397"/>
        <end position="416"/>
    </location>
</feature>
<keyword evidence="2" id="KW-0808">Transferase</keyword>
<feature type="transmembrane region" description="Helical" evidence="4">
    <location>
        <begin position="63"/>
        <end position="84"/>
    </location>
</feature>
<dbReference type="GO" id="GO:0006596">
    <property type="term" value="P:polyamine biosynthetic process"/>
    <property type="evidence" value="ECO:0007669"/>
    <property type="project" value="UniProtKB-KW"/>
</dbReference>
<dbReference type="PANTHER" id="PTHR43317:SF1">
    <property type="entry name" value="THERMOSPERMINE SYNTHASE ACAULIS5"/>
    <property type="match status" value="1"/>
</dbReference>